<reference evidence="3" key="1">
    <citation type="submission" date="2022-08" db="EMBL/GenBank/DDBJ databases">
        <authorList>
            <consortium name="DOE Joint Genome Institute"/>
            <person name="Min B."/>
            <person name="Riley R."/>
            <person name="Sierra-Patev S."/>
            <person name="Naranjo-Ortiz M."/>
            <person name="Looney B."/>
            <person name="Konkel Z."/>
            <person name="Slot J.C."/>
            <person name="Sakamoto Y."/>
            <person name="Steenwyk J.L."/>
            <person name="Rokas A."/>
            <person name="Carro J."/>
            <person name="Camarero S."/>
            <person name="Ferreira P."/>
            <person name="Molpeceres G."/>
            <person name="Ruiz-Duenas F.J."/>
            <person name="Serrano A."/>
            <person name="Henrissat B."/>
            <person name="Drula E."/>
            <person name="Hughes K.W."/>
            <person name="Mata J.L."/>
            <person name="Ishikawa N.K."/>
            <person name="Vargas-Isla R."/>
            <person name="Ushijima S."/>
            <person name="Smith C.A."/>
            <person name="Ahrendt S."/>
            <person name="Andreopoulos W."/>
            <person name="He G."/>
            <person name="Labutti K."/>
            <person name="Lipzen A."/>
            <person name="Ng V."/>
            <person name="Sandor L."/>
            <person name="Barry K."/>
            <person name="Martinez A.T."/>
            <person name="Xiao Y."/>
            <person name="Gibbons J.G."/>
            <person name="Terashima K."/>
            <person name="Hibbett D.S."/>
            <person name="Grigoriev I.V."/>
        </authorList>
    </citation>
    <scope>NUCLEOTIDE SEQUENCE</scope>
    <source>
        <strain evidence="3">TFB9207</strain>
    </source>
</reference>
<feature type="region of interest" description="Disordered" evidence="2">
    <location>
        <begin position="571"/>
        <end position="674"/>
    </location>
</feature>
<feature type="coiled-coil region" evidence="1">
    <location>
        <begin position="264"/>
        <end position="291"/>
    </location>
</feature>
<evidence type="ECO:0000313" key="4">
    <source>
        <dbReference type="Proteomes" id="UP001163846"/>
    </source>
</evidence>
<dbReference type="PANTHER" id="PTHR38120:SF1">
    <property type="entry name" value="M PROTEIN, SEROTYPE 2.1"/>
    <property type="match status" value="1"/>
</dbReference>
<feature type="region of interest" description="Disordered" evidence="2">
    <location>
        <begin position="190"/>
        <end position="241"/>
    </location>
</feature>
<feature type="region of interest" description="Disordered" evidence="2">
    <location>
        <begin position="488"/>
        <end position="507"/>
    </location>
</feature>
<evidence type="ECO:0000256" key="2">
    <source>
        <dbReference type="SAM" id="MobiDB-lite"/>
    </source>
</evidence>
<evidence type="ECO:0008006" key="5">
    <source>
        <dbReference type="Google" id="ProtNLM"/>
    </source>
</evidence>
<dbReference type="PANTHER" id="PTHR38120">
    <property type="entry name" value="EXPRESSED PROTEIN"/>
    <property type="match status" value="1"/>
</dbReference>
<proteinExistence type="predicted"/>
<name>A0AA38PBU0_9AGAR</name>
<feature type="region of interest" description="Disordered" evidence="2">
    <location>
        <begin position="307"/>
        <end position="391"/>
    </location>
</feature>
<feature type="compositionally biased region" description="Basic and acidic residues" evidence="2">
    <location>
        <begin position="588"/>
        <end position="605"/>
    </location>
</feature>
<feature type="compositionally biased region" description="Low complexity" evidence="2">
    <location>
        <begin position="1"/>
        <end position="54"/>
    </location>
</feature>
<feature type="compositionally biased region" description="Basic and acidic residues" evidence="2">
    <location>
        <begin position="219"/>
        <end position="233"/>
    </location>
</feature>
<comment type="caution">
    <text evidence="3">The sequence shown here is derived from an EMBL/GenBank/DDBJ whole genome shotgun (WGS) entry which is preliminary data.</text>
</comment>
<feature type="region of interest" description="Disordered" evidence="2">
    <location>
        <begin position="512"/>
        <end position="548"/>
    </location>
</feature>
<feature type="compositionally biased region" description="Low complexity" evidence="2">
    <location>
        <begin position="512"/>
        <end position="527"/>
    </location>
</feature>
<keyword evidence="4" id="KW-1185">Reference proteome</keyword>
<feature type="compositionally biased region" description="Low complexity" evidence="2">
    <location>
        <begin position="734"/>
        <end position="745"/>
    </location>
</feature>
<organism evidence="3 4">
    <name type="scientific">Lentinula raphanica</name>
    <dbReference type="NCBI Taxonomy" id="153919"/>
    <lineage>
        <taxon>Eukaryota</taxon>
        <taxon>Fungi</taxon>
        <taxon>Dikarya</taxon>
        <taxon>Basidiomycota</taxon>
        <taxon>Agaricomycotina</taxon>
        <taxon>Agaricomycetes</taxon>
        <taxon>Agaricomycetidae</taxon>
        <taxon>Agaricales</taxon>
        <taxon>Marasmiineae</taxon>
        <taxon>Omphalotaceae</taxon>
        <taxon>Lentinula</taxon>
    </lineage>
</organism>
<feature type="region of interest" description="Disordered" evidence="2">
    <location>
        <begin position="1"/>
        <end position="81"/>
    </location>
</feature>
<keyword evidence="1" id="KW-0175">Coiled coil</keyword>
<dbReference type="EMBL" id="MU806108">
    <property type="protein sequence ID" value="KAJ3839800.1"/>
    <property type="molecule type" value="Genomic_DNA"/>
</dbReference>
<evidence type="ECO:0000313" key="3">
    <source>
        <dbReference type="EMBL" id="KAJ3839800.1"/>
    </source>
</evidence>
<dbReference type="Proteomes" id="UP001163846">
    <property type="component" value="Unassembled WGS sequence"/>
</dbReference>
<protein>
    <recommendedName>
        <fullName evidence="5">M serotype</fullName>
    </recommendedName>
</protein>
<feature type="compositionally biased region" description="Low complexity" evidence="2">
    <location>
        <begin position="657"/>
        <end position="668"/>
    </location>
</feature>
<sequence length="760" mass="82417">MTTTAPRTSPAASRRTLSNATSSPSHSPSSSISRGATARSAASPRAPSSLNSAAVARRSVQRSPSVSAHSGEAAEALSAELKEATEKKEELLVRLQDKDQTISNLAKENDELTSTLRAAETRLNDLYAEQSRSEQELAQRIDISEKLRAQVRDLEKEKRDLLRRYNEQTTTFDAERQAFYDNEQHLKSRIQSLSQARRKPENPTYVEESDTEFEEEETKVDTESEAEDPKQDMNDPEQEPAEMTALRLELSTLSTSHSSLQSTCVLLQTQLADLNRVNKQLQEDNESYMILLQERTLSGQFDLLKQVGGGSEEDESDVGSLRSTGRSTLDRVEEETSEINDNVTDGFNGSLMPDERPTRTRQGRSRGPSPSHSPDRTRGESLADLPITGPGLDLAAELGRAENKDVLEGNVDDPSINTKGKRSRKDSKGANAFLEPSVSSSDVLALRSEVKALKDANKALSLYASKIIDRIIAQEGFEHVLAVDYDQEPPTPSTAAPKTAKARPQSVIVGRSMSVSSGSESPRVNSPGFNVPKLGNPTPPSATTKASRRSLSFDWKGFSLFNSAEKKPDLNLRPLTLKPGASPVTSARKLDTTEDENDRRERERINATMKLMGIEPPASPAPMQKAFSSPGPAPPPSASVNRRFSLFGSRTPVSEASSSPLSTSTPSLNGNSLRIGLGIEGTELTQEALEHAEAENTLAALDAHERTLSSEIAKGSGGGFTEIRRSNRRGRRSAGGSDSGRSGRSTVWSAGMSATGEDDE</sequence>
<feature type="region of interest" description="Disordered" evidence="2">
    <location>
        <begin position="709"/>
        <end position="760"/>
    </location>
</feature>
<gene>
    <name evidence="3" type="ORF">F5878DRAFT_560097</name>
</gene>
<feature type="region of interest" description="Disordered" evidence="2">
    <location>
        <begin position="405"/>
        <end position="429"/>
    </location>
</feature>
<feature type="compositionally biased region" description="Acidic residues" evidence="2">
    <location>
        <begin position="207"/>
        <end position="218"/>
    </location>
</feature>
<dbReference type="AlphaFoldDB" id="A0AA38PBU0"/>
<evidence type="ECO:0000256" key="1">
    <source>
        <dbReference type="SAM" id="Coils"/>
    </source>
</evidence>
<accession>A0AA38PBU0</accession>